<reference evidence="6" key="1">
    <citation type="journal article" date="2019" name="Int. J. Syst. Evol. Microbiol.">
        <title>The Global Catalogue of Microorganisms (GCM) 10K type strain sequencing project: providing services to taxonomists for standard genome sequencing and annotation.</title>
        <authorList>
            <consortium name="The Broad Institute Genomics Platform"/>
            <consortium name="The Broad Institute Genome Sequencing Center for Infectious Disease"/>
            <person name="Wu L."/>
            <person name="Ma J."/>
        </authorList>
    </citation>
    <scope>NUCLEOTIDE SEQUENCE [LARGE SCALE GENOMIC DNA]</scope>
    <source>
        <strain evidence="6">CECT 7297</strain>
    </source>
</reference>
<dbReference type="SMART" id="SM00062">
    <property type="entry name" value="PBPb"/>
    <property type="match status" value="1"/>
</dbReference>
<gene>
    <name evidence="5" type="ORF">ACFOZ5_12725</name>
</gene>
<dbReference type="Gene3D" id="3.40.190.10">
    <property type="entry name" value="Periplasmic binding protein-like II"/>
    <property type="match status" value="2"/>
</dbReference>
<organism evidence="5 6">
    <name type="scientific">Marinobacter lacisalsi</name>
    <dbReference type="NCBI Taxonomy" id="475979"/>
    <lineage>
        <taxon>Bacteria</taxon>
        <taxon>Pseudomonadati</taxon>
        <taxon>Pseudomonadota</taxon>
        <taxon>Gammaproteobacteria</taxon>
        <taxon>Pseudomonadales</taxon>
        <taxon>Marinobacteraceae</taxon>
        <taxon>Marinobacter</taxon>
    </lineage>
</organism>
<feature type="signal peptide" evidence="3">
    <location>
        <begin position="1"/>
        <end position="20"/>
    </location>
</feature>
<feature type="chain" id="PRO_5045102104" evidence="3">
    <location>
        <begin position="21"/>
        <end position="241"/>
    </location>
</feature>
<dbReference type="PANTHER" id="PTHR35936:SF25">
    <property type="entry name" value="ABC TRANSPORTER SUBSTRATE-BINDING PROTEIN"/>
    <property type="match status" value="1"/>
</dbReference>
<evidence type="ECO:0000256" key="2">
    <source>
        <dbReference type="ARBA" id="ARBA00022729"/>
    </source>
</evidence>
<dbReference type="PANTHER" id="PTHR35936">
    <property type="entry name" value="MEMBRANE-BOUND LYTIC MUREIN TRANSGLYCOSYLASE F"/>
    <property type="match status" value="1"/>
</dbReference>
<comment type="similarity">
    <text evidence="1">Belongs to the bacterial solute-binding protein 3 family.</text>
</comment>
<dbReference type="Pfam" id="PF00497">
    <property type="entry name" value="SBP_bac_3"/>
    <property type="match status" value="1"/>
</dbReference>
<accession>A0ABV8QHV0</accession>
<sequence length="241" mass="27161">MTRLLIAALATILLAFPAGATTVTVAVNHSPPYRIVSDSKFSGFYIEVFDAIAEELGWTVKYREMPFRRILWMMENGDADIMLGALPTSERLEYMDFSVPAFPPEPKRFFHLAGNPTVTEYSDLQGKMIGVLRGSTYSERFDNDPELILEAGVSYRILMGMLAADRLDLVVAPEMVGRHTAAKVSDDILIAPYTIMGAHSYIAISRHSDIMGSRQDLRSALKRIRKNGTFQRIFQRYTNRE</sequence>
<dbReference type="EMBL" id="JBHSDI010000016">
    <property type="protein sequence ID" value="MFC4259896.1"/>
    <property type="molecule type" value="Genomic_DNA"/>
</dbReference>
<evidence type="ECO:0000256" key="1">
    <source>
        <dbReference type="ARBA" id="ARBA00010333"/>
    </source>
</evidence>
<keyword evidence="2 3" id="KW-0732">Signal</keyword>
<proteinExistence type="inferred from homology"/>
<feature type="domain" description="Solute-binding protein family 3/N-terminal" evidence="4">
    <location>
        <begin position="22"/>
        <end position="241"/>
    </location>
</feature>
<comment type="caution">
    <text evidence="5">The sequence shown here is derived from an EMBL/GenBank/DDBJ whole genome shotgun (WGS) entry which is preliminary data.</text>
</comment>
<evidence type="ECO:0000313" key="5">
    <source>
        <dbReference type="EMBL" id="MFC4259896.1"/>
    </source>
</evidence>
<evidence type="ECO:0000313" key="6">
    <source>
        <dbReference type="Proteomes" id="UP001595798"/>
    </source>
</evidence>
<dbReference type="SUPFAM" id="SSF53850">
    <property type="entry name" value="Periplasmic binding protein-like II"/>
    <property type="match status" value="1"/>
</dbReference>
<dbReference type="InterPro" id="IPR001638">
    <property type="entry name" value="Solute-binding_3/MltF_N"/>
</dbReference>
<evidence type="ECO:0000256" key="3">
    <source>
        <dbReference type="SAM" id="SignalP"/>
    </source>
</evidence>
<evidence type="ECO:0000259" key="4">
    <source>
        <dbReference type="SMART" id="SM00062"/>
    </source>
</evidence>
<dbReference type="Proteomes" id="UP001595798">
    <property type="component" value="Unassembled WGS sequence"/>
</dbReference>
<protein>
    <submittedName>
        <fullName evidence="5">Substrate-binding periplasmic protein</fullName>
    </submittedName>
</protein>
<dbReference type="RefSeq" id="WP_379887883.1">
    <property type="nucleotide sequence ID" value="NZ_JBHSDI010000016.1"/>
</dbReference>
<keyword evidence="6" id="KW-1185">Reference proteome</keyword>
<name>A0ABV8QHV0_9GAMM</name>